<organism evidence="3 4">
    <name type="scientific">Agromyces aureus</name>
    <dbReference type="NCBI Taxonomy" id="453304"/>
    <lineage>
        <taxon>Bacteria</taxon>
        <taxon>Bacillati</taxon>
        <taxon>Actinomycetota</taxon>
        <taxon>Actinomycetes</taxon>
        <taxon>Micrococcales</taxon>
        <taxon>Microbacteriaceae</taxon>
        <taxon>Agromyces</taxon>
    </lineage>
</organism>
<dbReference type="Proteomes" id="UP000078437">
    <property type="component" value="Chromosome"/>
</dbReference>
<dbReference type="EMBL" id="CP013979">
    <property type="protein sequence ID" value="ANJ26628.1"/>
    <property type="molecule type" value="Genomic_DNA"/>
</dbReference>
<dbReference type="KEGG" id="agy:ATC03_07795"/>
<dbReference type="STRING" id="453304.ATC03_07795"/>
<feature type="compositionally biased region" description="Basic and acidic residues" evidence="1">
    <location>
        <begin position="1"/>
        <end position="12"/>
    </location>
</feature>
<evidence type="ECO:0008006" key="5">
    <source>
        <dbReference type="Google" id="ProtNLM"/>
    </source>
</evidence>
<accession>A0A191WEK8</accession>
<evidence type="ECO:0000313" key="4">
    <source>
        <dbReference type="Proteomes" id="UP000078437"/>
    </source>
</evidence>
<keyword evidence="4" id="KW-1185">Reference proteome</keyword>
<gene>
    <name evidence="3" type="ORF">ATC03_07795</name>
</gene>
<name>A0A191WEK8_9MICO</name>
<dbReference type="AlphaFoldDB" id="A0A191WEK8"/>
<evidence type="ECO:0000256" key="1">
    <source>
        <dbReference type="SAM" id="MobiDB-lite"/>
    </source>
</evidence>
<protein>
    <recommendedName>
        <fullName evidence="5">TadE family protein</fullName>
    </recommendedName>
</protein>
<keyword evidence="2" id="KW-0472">Membrane</keyword>
<feature type="region of interest" description="Disordered" evidence="1">
    <location>
        <begin position="1"/>
        <end position="21"/>
    </location>
</feature>
<reference evidence="4" key="2">
    <citation type="submission" date="2016-01" db="EMBL/GenBank/DDBJ databases">
        <title>Complete genome sequence of Agromyces aureus AR33T and comparison with related organisms.</title>
        <authorList>
            <person name="Corretto E."/>
            <person name="Antonielli L."/>
            <person name="Sessitsch A."/>
            <person name="Brader G."/>
        </authorList>
    </citation>
    <scope>NUCLEOTIDE SEQUENCE [LARGE SCALE GENOMIC DNA]</scope>
    <source>
        <strain evidence="4">AR33</strain>
    </source>
</reference>
<evidence type="ECO:0000313" key="3">
    <source>
        <dbReference type="EMBL" id="ANJ26628.1"/>
    </source>
</evidence>
<keyword evidence="2" id="KW-1133">Transmembrane helix</keyword>
<dbReference type="OrthoDB" id="5118919at2"/>
<reference evidence="3 4" key="1">
    <citation type="journal article" date="2016" name="Int. J. Syst. Evol. Microbiol.">
        <title>Agromyces aureus sp. nov., isolated from the rhizosphere of Salix caprea L. grown in a heavy-metal-contaminated soil.</title>
        <authorList>
            <person name="Corretto E."/>
            <person name="Antonielli L."/>
            <person name="Sessitsch A."/>
            <person name="Compant S."/>
            <person name="Gorfer M."/>
            <person name="Kuffner M."/>
            <person name="Brader G."/>
        </authorList>
    </citation>
    <scope>NUCLEOTIDE SEQUENCE [LARGE SCALE GENOMIC DNA]</scope>
    <source>
        <strain evidence="3 4">AR33</strain>
    </source>
</reference>
<keyword evidence="2" id="KW-0812">Transmembrane</keyword>
<proteinExistence type="predicted"/>
<evidence type="ECO:0000256" key="2">
    <source>
        <dbReference type="SAM" id="Phobius"/>
    </source>
</evidence>
<feature type="transmembrane region" description="Helical" evidence="2">
    <location>
        <begin position="26"/>
        <end position="46"/>
    </location>
</feature>
<sequence length="161" mass="16645">MRRSRRSTESRGPRPPGLLDDESGSASLEFLTVGLLLLVPIVYLVLSMSAIQAGAFAVEGAARHAARIAADGAGAPGATSDVERAVRVALEDFGVDEDSATVSISCESADCDEPGERIDVVVRARVMLPLVPDVLGLSGVASVPVESAATQTVSRFAKVTP</sequence>
<dbReference type="RefSeq" id="WP_067875232.1">
    <property type="nucleotide sequence ID" value="NZ_CP013979.1"/>
</dbReference>